<comment type="caution">
    <text evidence="8">The sequence shown here is derived from an EMBL/GenBank/DDBJ whole genome shotgun (WGS) entry which is preliminary data.</text>
</comment>
<feature type="compositionally biased region" description="Pro residues" evidence="6">
    <location>
        <begin position="1"/>
        <end position="13"/>
    </location>
</feature>
<organism evidence="8 9">
    <name type="scientific">Tetrapyrgos nigripes</name>
    <dbReference type="NCBI Taxonomy" id="182062"/>
    <lineage>
        <taxon>Eukaryota</taxon>
        <taxon>Fungi</taxon>
        <taxon>Dikarya</taxon>
        <taxon>Basidiomycota</taxon>
        <taxon>Agaricomycotina</taxon>
        <taxon>Agaricomycetes</taxon>
        <taxon>Agaricomycetidae</taxon>
        <taxon>Agaricales</taxon>
        <taxon>Marasmiineae</taxon>
        <taxon>Marasmiaceae</taxon>
        <taxon>Tetrapyrgos</taxon>
    </lineage>
</organism>
<sequence>MIPDPPSHLPPPRPDSRETRPPKSKSRIAYYGWRAKMWVEGTLVLHMLEPWEKLLLLFIFLVLSSLFITGLIRFLPHHIAVMQRRTIYYIWGNTSSSVAVDDSDLSRAVNDFTTRSEL</sequence>
<keyword evidence="3" id="KW-0256">Endoplasmic reticulum</keyword>
<evidence type="ECO:0000256" key="5">
    <source>
        <dbReference type="ARBA" id="ARBA00023136"/>
    </source>
</evidence>
<proteinExistence type="predicted"/>
<evidence type="ECO:0000313" key="8">
    <source>
        <dbReference type="EMBL" id="KAF5366282.1"/>
    </source>
</evidence>
<name>A0A8H5GJZ5_9AGAR</name>
<gene>
    <name evidence="8" type="ORF">D9758_005693</name>
</gene>
<dbReference type="GO" id="GO:0005789">
    <property type="term" value="C:endoplasmic reticulum membrane"/>
    <property type="evidence" value="ECO:0007669"/>
    <property type="project" value="UniProtKB-SubCell"/>
</dbReference>
<keyword evidence="5 7" id="KW-0472">Membrane</keyword>
<keyword evidence="2 7" id="KW-0812">Transmembrane</keyword>
<dbReference type="InterPro" id="IPR024512">
    <property type="entry name" value="Ser_palmitoyltrfase_ssu-like"/>
</dbReference>
<evidence type="ECO:0000256" key="1">
    <source>
        <dbReference type="ARBA" id="ARBA00004477"/>
    </source>
</evidence>
<keyword evidence="4 7" id="KW-1133">Transmembrane helix</keyword>
<evidence type="ECO:0000256" key="2">
    <source>
        <dbReference type="ARBA" id="ARBA00022692"/>
    </source>
</evidence>
<evidence type="ECO:0000313" key="9">
    <source>
        <dbReference type="Proteomes" id="UP000559256"/>
    </source>
</evidence>
<evidence type="ECO:0000256" key="6">
    <source>
        <dbReference type="SAM" id="MobiDB-lite"/>
    </source>
</evidence>
<evidence type="ECO:0000256" key="7">
    <source>
        <dbReference type="SAM" id="Phobius"/>
    </source>
</evidence>
<dbReference type="EMBL" id="JAACJM010000024">
    <property type="protein sequence ID" value="KAF5366282.1"/>
    <property type="molecule type" value="Genomic_DNA"/>
</dbReference>
<evidence type="ECO:0000256" key="3">
    <source>
        <dbReference type="ARBA" id="ARBA00022824"/>
    </source>
</evidence>
<protein>
    <submittedName>
        <fullName evidence="8">Uncharacterized protein</fullName>
    </submittedName>
</protein>
<evidence type="ECO:0000256" key="4">
    <source>
        <dbReference type="ARBA" id="ARBA00022989"/>
    </source>
</evidence>
<feature type="region of interest" description="Disordered" evidence="6">
    <location>
        <begin position="1"/>
        <end position="23"/>
    </location>
</feature>
<dbReference type="Proteomes" id="UP000559256">
    <property type="component" value="Unassembled WGS sequence"/>
</dbReference>
<accession>A0A8H5GJZ5</accession>
<dbReference type="Pfam" id="PF11779">
    <property type="entry name" value="SPT_ssu-like"/>
    <property type="match status" value="1"/>
</dbReference>
<keyword evidence="9" id="KW-1185">Reference proteome</keyword>
<reference evidence="8 9" key="1">
    <citation type="journal article" date="2020" name="ISME J.">
        <title>Uncovering the hidden diversity of litter-decomposition mechanisms in mushroom-forming fungi.</title>
        <authorList>
            <person name="Floudas D."/>
            <person name="Bentzer J."/>
            <person name="Ahren D."/>
            <person name="Johansson T."/>
            <person name="Persson P."/>
            <person name="Tunlid A."/>
        </authorList>
    </citation>
    <scope>NUCLEOTIDE SEQUENCE [LARGE SCALE GENOMIC DNA]</scope>
    <source>
        <strain evidence="8 9">CBS 291.85</strain>
    </source>
</reference>
<comment type="subcellular location">
    <subcellularLocation>
        <location evidence="1">Endoplasmic reticulum membrane</location>
        <topology evidence="1">Multi-pass membrane protein</topology>
    </subcellularLocation>
</comment>
<dbReference type="OrthoDB" id="202672at2759"/>
<feature type="transmembrane region" description="Helical" evidence="7">
    <location>
        <begin position="54"/>
        <end position="75"/>
    </location>
</feature>
<dbReference type="AlphaFoldDB" id="A0A8H5GJZ5"/>